<dbReference type="PROSITE" id="PS50203">
    <property type="entry name" value="CALPAIN_CAT"/>
    <property type="match status" value="1"/>
</dbReference>
<dbReference type="Pfam" id="PF00648">
    <property type="entry name" value="Peptidase_C2"/>
    <property type="match status" value="1"/>
</dbReference>
<dbReference type="SUPFAM" id="SSF54001">
    <property type="entry name" value="Cysteine proteinases"/>
    <property type="match status" value="1"/>
</dbReference>
<organism evidence="3 4">
    <name type="scientific">Poecilia reticulata</name>
    <name type="common">Guppy</name>
    <name type="synonym">Acanthophacelus reticulatus</name>
    <dbReference type="NCBI Taxonomy" id="8081"/>
    <lineage>
        <taxon>Eukaryota</taxon>
        <taxon>Metazoa</taxon>
        <taxon>Chordata</taxon>
        <taxon>Craniata</taxon>
        <taxon>Vertebrata</taxon>
        <taxon>Euteleostomi</taxon>
        <taxon>Actinopterygii</taxon>
        <taxon>Neopterygii</taxon>
        <taxon>Teleostei</taxon>
        <taxon>Neoteleostei</taxon>
        <taxon>Acanthomorphata</taxon>
        <taxon>Ovalentaria</taxon>
        <taxon>Atherinomorphae</taxon>
        <taxon>Cyprinodontiformes</taxon>
        <taxon>Poeciliidae</taxon>
        <taxon>Poeciliinae</taxon>
        <taxon>Poecilia</taxon>
    </lineage>
</organism>
<dbReference type="Ensembl" id="ENSPRET00000008850.1">
    <property type="protein sequence ID" value="ENSPREP00000008745.1"/>
    <property type="gene ID" value="ENSPREG00000005918.1"/>
</dbReference>
<evidence type="ECO:0000313" key="3">
    <source>
        <dbReference type="Ensembl" id="ENSPREP00000008745.1"/>
    </source>
</evidence>
<reference evidence="3" key="3">
    <citation type="submission" date="2025-09" db="UniProtKB">
        <authorList>
            <consortium name="Ensembl"/>
        </authorList>
    </citation>
    <scope>IDENTIFICATION</scope>
    <source>
        <strain evidence="3">Guanapo</strain>
    </source>
</reference>
<sequence>YSLKQLPAVNTDFQQLKEFCVSRRLKFIDDMFPPDRKSIGQGVLSPSDLARVVWLRPTLSDGNPNPSFVLRGFSRFDFGQGVLVLEIWEVGGRCD</sequence>
<dbReference type="AlphaFoldDB" id="A0A3P9NGM2"/>
<reference evidence="3" key="2">
    <citation type="submission" date="2025-08" db="UniProtKB">
        <authorList>
            <consortium name="Ensembl"/>
        </authorList>
    </citation>
    <scope>IDENTIFICATION</scope>
    <source>
        <strain evidence="3">Guanapo</strain>
    </source>
</reference>
<evidence type="ECO:0000259" key="2">
    <source>
        <dbReference type="PROSITE" id="PS50203"/>
    </source>
</evidence>
<evidence type="ECO:0000256" key="1">
    <source>
        <dbReference type="PROSITE-ProRule" id="PRU00239"/>
    </source>
</evidence>
<name>A0A3P9NGM2_POERE</name>
<feature type="domain" description="Calpain catalytic" evidence="2">
    <location>
        <begin position="26"/>
        <end position="95"/>
    </location>
</feature>
<dbReference type="Proteomes" id="UP000242638">
    <property type="component" value="Unassembled WGS sequence"/>
</dbReference>
<comment type="caution">
    <text evidence="1">Lacks conserved residue(s) required for the propagation of feature annotation.</text>
</comment>
<reference evidence="4" key="1">
    <citation type="submission" date="2013-11" db="EMBL/GenBank/DDBJ databases">
        <title>The genomic landscape of the Guanapo guppy.</title>
        <authorList>
            <person name="Kuenstner A."/>
            <person name="Dreyer C."/>
        </authorList>
    </citation>
    <scope>NUCLEOTIDE SEQUENCE</scope>
    <source>
        <strain evidence="4">Guanapo</strain>
    </source>
</reference>
<evidence type="ECO:0000313" key="4">
    <source>
        <dbReference type="Proteomes" id="UP000242638"/>
    </source>
</evidence>
<dbReference type="GO" id="GO:0004198">
    <property type="term" value="F:calcium-dependent cysteine-type endopeptidase activity"/>
    <property type="evidence" value="ECO:0007669"/>
    <property type="project" value="InterPro"/>
</dbReference>
<keyword evidence="4" id="KW-1185">Reference proteome</keyword>
<protein>
    <submittedName>
        <fullName evidence="3">Calpain-3-like</fullName>
    </submittedName>
</protein>
<dbReference type="GeneTree" id="ENSGT00940000160421"/>
<dbReference type="InterPro" id="IPR038765">
    <property type="entry name" value="Papain-like_cys_pep_sf"/>
</dbReference>
<accession>A0A3P9NGM2</accession>
<dbReference type="InterPro" id="IPR001300">
    <property type="entry name" value="Peptidase_C2_calpain_cat"/>
</dbReference>
<proteinExistence type="predicted"/>
<dbReference type="GO" id="GO:0006508">
    <property type="term" value="P:proteolysis"/>
    <property type="evidence" value="ECO:0007669"/>
    <property type="project" value="InterPro"/>
</dbReference>